<evidence type="ECO:0000313" key="2">
    <source>
        <dbReference type="Proteomes" id="UP000007807"/>
    </source>
</evidence>
<keyword evidence="2" id="KW-1185">Reference proteome</keyword>
<proteinExistence type="predicted"/>
<protein>
    <submittedName>
        <fullName evidence="1">Conserved domain protein</fullName>
    </submittedName>
</protein>
<dbReference type="HOGENOM" id="CLU_3075301_0_0_2"/>
<dbReference type="Proteomes" id="UP000007807">
    <property type="component" value="Chromosome"/>
</dbReference>
<dbReference type="AlphaFoldDB" id="F4BWC2"/>
<reference evidence="1 2" key="1">
    <citation type="journal article" date="2011" name="J. Bacteriol.">
        <title>Complete genome sequence of Methanosaeta concilii, a specialist in aceticlastic methanogenesis.</title>
        <authorList>
            <person name="Barber R.D."/>
            <person name="Zhang L."/>
            <person name="Harnack M."/>
            <person name="Olson M.V."/>
            <person name="Kaul R."/>
            <person name="Ingram-Smith C."/>
            <person name="Smith K.S."/>
        </authorList>
    </citation>
    <scope>NUCLEOTIDE SEQUENCE [LARGE SCALE GENOMIC DNA]</scope>
    <source>
        <strain evidence="2">ATCC 5969 / DSM 3671 / JCM 10134 / NBRC 103675 / OCM 69 / GP-6</strain>
    </source>
</reference>
<accession>F4BWC2</accession>
<gene>
    <name evidence="1" type="ordered locus">MCON_3514</name>
</gene>
<name>F4BWC2_METSG</name>
<dbReference type="STRING" id="990316.MCON_3514"/>
<sequence length="52" mass="6041">MGIKFACVPDAEKEVTIWTSTHFHHLIKNLNVLSVAEKVEKRRGRPKKDEPR</sequence>
<dbReference type="EMBL" id="CP002565">
    <property type="protein sequence ID" value="AEB69732.1"/>
    <property type="molecule type" value="Genomic_DNA"/>
</dbReference>
<dbReference type="KEGG" id="mcj:MCON_3514"/>
<evidence type="ECO:0000313" key="1">
    <source>
        <dbReference type="EMBL" id="AEB69732.1"/>
    </source>
</evidence>
<organism evidence="1 2">
    <name type="scientific">Methanothrix soehngenii (strain ATCC 5969 / DSM 3671 / JCM 10134 / NBRC 103675 / OCM 69 / GP-6)</name>
    <name type="common">Methanosaeta concilii</name>
    <dbReference type="NCBI Taxonomy" id="990316"/>
    <lineage>
        <taxon>Archaea</taxon>
        <taxon>Methanobacteriati</taxon>
        <taxon>Methanobacteriota</taxon>
        <taxon>Stenosarchaea group</taxon>
        <taxon>Methanomicrobia</taxon>
        <taxon>Methanotrichales</taxon>
        <taxon>Methanotrichaceae</taxon>
        <taxon>Methanothrix</taxon>
    </lineage>
</organism>
<dbReference type="InParanoid" id="F4BWC2"/>